<organism evidence="1 5">
    <name type="scientific">Araneus ventricosus</name>
    <name type="common">Orbweaver spider</name>
    <name type="synonym">Epeira ventricosa</name>
    <dbReference type="NCBI Taxonomy" id="182803"/>
    <lineage>
        <taxon>Eukaryota</taxon>
        <taxon>Metazoa</taxon>
        <taxon>Ecdysozoa</taxon>
        <taxon>Arthropoda</taxon>
        <taxon>Chelicerata</taxon>
        <taxon>Arachnida</taxon>
        <taxon>Araneae</taxon>
        <taxon>Araneomorphae</taxon>
        <taxon>Entelegynae</taxon>
        <taxon>Araneoidea</taxon>
        <taxon>Araneidae</taxon>
        <taxon>Araneus</taxon>
    </lineage>
</organism>
<evidence type="ECO:0000313" key="4">
    <source>
        <dbReference type="EMBL" id="GBM00973.1"/>
    </source>
</evidence>
<accession>A0A4Y2CC46</accession>
<dbReference type="AlphaFoldDB" id="A0A4Y2CC46"/>
<name>A0A4Y2CC46_ARAVE</name>
<evidence type="ECO:0008006" key="6">
    <source>
        <dbReference type="Google" id="ProtNLM"/>
    </source>
</evidence>
<dbReference type="EMBL" id="BGPR01162444">
    <property type="protein sequence ID" value="GBM00933.1"/>
    <property type="molecule type" value="Genomic_DNA"/>
</dbReference>
<evidence type="ECO:0000313" key="3">
    <source>
        <dbReference type="EMBL" id="GBM00933.1"/>
    </source>
</evidence>
<dbReference type="Proteomes" id="UP000499080">
    <property type="component" value="Unassembled WGS sequence"/>
</dbReference>
<comment type="caution">
    <text evidence="1">The sequence shown here is derived from an EMBL/GenBank/DDBJ whole genome shotgun (WGS) entry which is preliminary data.</text>
</comment>
<reference evidence="1 5" key="1">
    <citation type="journal article" date="2019" name="Sci. Rep.">
        <title>Orb-weaving spider Araneus ventricosus genome elucidates the spidroin gene catalogue.</title>
        <authorList>
            <person name="Kono N."/>
            <person name="Nakamura H."/>
            <person name="Ohtoshi R."/>
            <person name="Moran D.A.P."/>
            <person name="Shinohara A."/>
            <person name="Yoshida Y."/>
            <person name="Fujiwara M."/>
            <person name="Mori M."/>
            <person name="Tomita M."/>
            <person name="Arakawa K."/>
        </authorList>
    </citation>
    <scope>NUCLEOTIDE SEQUENCE [LARGE SCALE GENOMIC DNA]</scope>
</reference>
<evidence type="ECO:0000313" key="5">
    <source>
        <dbReference type="Proteomes" id="UP000499080"/>
    </source>
</evidence>
<dbReference type="OrthoDB" id="6437659at2759"/>
<keyword evidence="5" id="KW-1185">Reference proteome</keyword>
<evidence type="ECO:0000313" key="2">
    <source>
        <dbReference type="EMBL" id="GBM00911.1"/>
    </source>
</evidence>
<dbReference type="EMBL" id="BGPR01162438">
    <property type="protein sequence ID" value="GBM00911.1"/>
    <property type="molecule type" value="Genomic_DNA"/>
</dbReference>
<evidence type="ECO:0000313" key="1">
    <source>
        <dbReference type="EMBL" id="GBM00885.1"/>
    </source>
</evidence>
<dbReference type="EMBL" id="BGPR01162458">
    <property type="protein sequence ID" value="GBM00973.1"/>
    <property type="molecule type" value="Genomic_DNA"/>
</dbReference>
<gene>
    <name evidence="3" type="ORF">AVEN_12066_1</name>
    <name evidence="1" type="ORF">AVEN_196477_1</name>
    <name evidence="2" type="ORF">AVEN_255491_1</name>
    <name evidence="4" type="ORF">AVEN_67634_1</name>
</gene>
<sequence length="176" mass="20118">MGKEKADELEKGAITSAEEETVAVLLLRSSIKREFQERVLIKWQKQWHDGGSGRTTNKVLQKVGLKNHYWPRQLTRFITEHGPFPVNLNRFGNHHDTCCACGEIGTPMHYATKCALILSYHFKCGQEQHQIAWLKSIVKNRLLSKKIADLVNFIARNEDIIKSNSSSSFFPTNCFS</sequence>
<dbReference type="EMBL" id="BGPR01162428">
    <property type="protein sequence ID" value="GBM00885.1"/>
    <property type="molecule type" value="Genomic_DNA"/>
</dbReference>
<protein>
    <recommendedName>
        <fullName evidence="6">Reverse transcriptase zinc-binding domain-containing protein</fullName>
    </recommendedName>
</protein>
<proteinExistence type="predicted"/>